<keyword evidence="7" id="KW-0770">Synapse</keyword>
<evidence type="ECO:0000256" key="8">
    <source>
        <dbReference type="ARBA" id="ARBA00023121"/>
    </source>
</evidence>
<evidence type="ECO:0000313" key="16">
    <source>
        <dbReference type="Ensembl" id="ENSOMYP00000082704.2"/>
    </source>
</evidence>
<dbReference type="Proteomes" id="UP000694395">
    <property type="component" value="Chromosome 17"/>
</dbReference>
<dbReference type="GO" id="GO:0030659">
    <property type="term" value="C:cytoplasmic vesicle membrane"/>
    <property type="evidence" value="ECO:0007669"/>
    <property type="project" value="UniProtKB-SubCell"/>
</dbReference>
<feature type="domain" description="MHD1" evidence="15">
    <location>
        <begin position="914"/>
        <end position="1092"/>
    </location>
</feature>
<dbReference type="GO" id="GO:1990504">
    <property type="term" value="P:dense core granule exocytosis"/>
    <property type="evidence" value="ECO:0007669"/>
    <property type="project" value="InterPro"/>
</dbReference>
<dbReference type="InterPro" id="IPR033227">
    <property type="entry name" value="CAPS"/>
</dbReference>
<dbReference type="CDD" id="cd01234">
    <property type="entry name" value="PH_CADPS"/>
    <property type="match status" value="1"/>
</dbReference>
<evidence type="ECO:0000256" key="6">
    <source>
        <dbReference type="ARBA" id="ARBA00022927"/>
    </source>
</evidence>
<dbReference type="PROSITE" id="PS51258">
    <property type="entry name" value="MHD1"/>
    <property type="match status" value="1"/>
</dbReference>
<accession>A0A8C7TNM1</accession>
<dbReference type="SMART" id="SM00233">
    <property type="entry name" value="PH"/>
    <property type="match status" value="1"/>
</dbReference>
<reference evidence="16" key="2">
    <citation type="submission" date="2025-08" db="UniProtKB">
        <authorList>
            <consortium name="Ensembl"/>
        </authorList>
    </citation>
    <scope>IDENTIFICATION</scope>
</reference>
<name>A0A8C7TNM1_ONCMY</name>
<evidence type="ECO:0000256" key="5">
    <source>
        <dbReference type="ARBA" id="ARBA00022837"/>
    </source>
</evidence>
<dbReference type="GO" id="GO:0046872">
    <property type="term" value="F:metal ion binding"/>
    <property type="evidence" value="ECO:0007669"/>
    <property type="project" value="UniProtKB-KW"/>
</dbReference>
<dbReference type="GO" id="GO:0008289">
    <property type="term" value="F:lipid binding"/>
    <property type="evidence" value="ECO:0007669"/>
    <property type="project" value="UniProtKB-KW"/>
</dbReference>
<dbReference type="SUPFAM" id="SSF50729">
    <property type="entry name" value="PH domain-like"/>
    <property type="match status" value="1"/>
</dbReference>
<dbReference type="GeneTree" id="ENSGT00590000083094"/>
<dbReference type="InterPro" id="IPR010439">
    <property type="entry name" value="MUN_dom"/>
</dbReference>
<dbReference type="FunFam" id="2.30.29.30:FF:000007">
    <property type="entry name" value="Calcium-dependent secretion activator 2 isoform B"/>
    <property type="match status" value="1"/>
</dbReference>
<evidence type="ECO:0000259" key="13">
    <source>
        <dbReference type="PROSITE" id="PS50003"/>
    </source>
</evidence>
<evidence type="ECO:0000256" key="12">
    <source>
        <dbReference type="SAM" id="MobiDB-lite"/>
    </source>
</evidence>
<dbReference type="GO" id="GO:0016079">
    <property type="term" value="P:synaptic vesicle exocytosis"/>
    <property type="evidence" value="ECO:0007669"/>
    <property type="project" value="InterPro"/>
</dbReference>
<dbReference type="GO" id="GO:0015031">
    <property type="term" value="P:protein transport"/>
    <property type="evidence" value="ECO:0007669"/>
    <property type="project" value="UniProtKB-KW"/>
</dbReference>
<evidence type="ECO:0000256" key="7">
    <source>
        <dbReference type="ARBA" id="ARBA00023018"/>
    </source>
</evidence>
<sequence>MLDPSSSEEEADEMVEEERKEVLAPNTGGARVSPSRTTESSGGLQPSSRGSSARPSSPSPSVASDKEKDDLEKMQREEEERKKRLQLYVFVMRCIAYPFNAKQPTDMARRQQKISKQQLQTVKERFQAFLSGDTQIVADEAFINAVQSYYDIFLKSDRVCRMVQSGGCSASDSREVFKKHIEKRVRSLPEIDGLSKETVLSSWMAKFDTIYRGEEDPRKHQQRMTASAASELILSKDQLYEMFQSILGIKKFEHQLLYNACQLDNPDEQAAQIRRELDGRLQMADQIARGGRFPKFVSKEMEAMFIEELRSSVNLLMANLESMPVSKGGEFKLQKLKRGHNSSIIDMGQEDENTLSKSDVVLSFTLEVVIVEVQGLKSLAPNRVVYCTMEVEGGHKLQTDQAEASKPTWGTQGDFTTTHPLPAVKVKLFTESTGVLALEDKELGRVVLHPTPNSPKQSELHKMSVSKGCPDSDLKIKLAIRMDKPQNMKHCGYLWAIGKNVWKRWKKRFYVLVQVSQYTFAMCSYREKKAEPVELLTLDGYTVDYTDPQPGLEGGRTFFNAVKEGDTVIFASDDEQDRILWVQAMYRATGQSHKPIPPTQVQKLNNRAGSAPQLDAPISQFYADRAQKHGMDEFISANPCSFDHSSLFEMVQRLTLDHRLNDSYSCLGWLSPGQVFVMDEYCARNGVRGCHRHLCYLGDLLERAENGAMIDPTLLHYSFAFCASHVHGNRPDGIGTVTVEEKERFEDIKERLRVLLENQITHFRYCFPFGRPEGALKATLSLLERVLMKDIVTPVPQEEVKTVIRKCLEQAALINYQRLSEYAKVEGKKREMYEHPVFCLASQVMDLTIHKKDQDPENVGRLVTPAKKLEDTIRLAELVIEVLQQNEEHHAEAFAWWSDLMVEHAETFLSLYAVDMDAALEVQPPDSWDSFPLFQLLNDFLRTDYNLCNGQFHKHLQDLYAPLVVRYVDLMESSIAQSIHRGFERESWEPVNLRSNLPDLNLPNVNIQMPKVTNLPPVSFPTMPSFSTPNWIATTCDSVNGSGTSEDLFWKLDALQTFIRDLHWPEEEFGKHLESRLKLMSSDMIESCIKRTRAAFEAKLQKSSRTTDFRVPQSICTMFNVMVDAKAQSAKLCAMELGQERQYHSQIDALIEETVKEMITLLVAKFVVILDSVLAKLSRYDEGTLFSSFLSFTKPGMDVADGYVTFVRHSQDMLRDKVNEEVYTERLFDQWYTSTMNLLGTWLTDRMDLQLHVYQLKILIRVAKKKYRDFRLQGVLDSTLNSKMYDTVRNRLTLEEATASVREGGMAGISMKDSDEDDDDV</sequence>
<keyword evidence="10" id="KW-0968">Cytoplasmic vesicle</keyword>
<dbReference type="GO" id="GO:0098793">
    <property type="term" value="C:presynapse"/>
    <property type="evidence" value="ECO:0007669"/>
    <property type="project" value="GOC"/>
</dbReference>
<dbReference type="InterPro" id="IPR000008">
    <property type="entry name" value="C2_dom"/>
</dbReference>
<dbReference type="PANTHER" id="PTHR12166:SF6">
    <property type="entry name" value="CALCIUM-DEPENDENT SECRETION ACTIVATOR 1"/>
    <property type="match status" value="1"/>
</dbReference>
<evidence type="ECO:0000313" key="17">
    <source>
        <dbReference type="Proteomes" id="UP000694395"/>
    </source>
</evidence>
<keyword evidence="5" id="KW-0106">Calcium</keyword>
<evidence type="ECO:0000256" key="1">
    <source>
        <dbReference type="ARBA" id="ARBA00004156"/>
    </source>
</evidence>
<evidence type="ECO:0000256" key="4">
    <source>
        <dbReference type="ARBA" id="ARBA00022723"/>
    </source>
</evidence>
<dbReference type="InterPro" id="IPR011993">
    <property type="entry name" value="PH-like_dom_sf"/>
</dbReference>
<keyword evidence="2" id="KW-0813">Transport</keyword>
<dbReference type="GO" id="GO:0045921">
    <property type="term" value="P:positive regulation of exocytosis"/>
    <property type="evidence" value="ECO:0007669"/>
    <property type="project" value="TreeGrafter"/>
</dbReference>
<dbReference type="Pfam" id="PF25341">
    <property type="entry name" value="C2_CAPS"/>
    <property type="match status" value="1"/>
</dbReference>
<dbReference type="SMART" id="SM01145">
    <property type="entry name" value="DUF1041"/>
    <property type="match status" value="1"/>
</dbReference>
<dbReference type="Gene3D" id="2.30.29.30">
    <property type="entry name" value="Pleckstrin-homology domain (PH domain)/Phosphotyrosine-binding domain (PTB)"/>
    <property type="match status" value="1"/>
</dbReference>
<evidence type="ECO:0000256" key="9">
    <source>
        <dbReference type="ARBA" id="ARBA00023136"/>
    </source>
</evidence>
<evidence type="ECO:0000256" key="3">
    <source>
        <dbReference type="ARBA" id="ARBA00022483"/>
    </source>
</evidence>
<keyword evidence="8" id="KW-0446">Lipid-binding</keyword>
<dbReference type="Ensembl" id="ENSOMYT00000090095.2">
    <property type="protein sequence ID" value="ENSOMYP00000082704.2"/>
    <property type="gene ID" value="ENSOMYG00000035992.2"/>
</dbReference>
<dbReference type="InterPro" id="IPR014770">
    <property type="entry name" value="Munc13_1"/>
</dbReference>
<dbReference type="GO" id="GO:0098978">
    <property type="term" value="C:glutamatergic synapse"/>
    <property type="evidence" value="ECO:0007669"/>
    <property type="project" value="TreeGrafter"/>
</dbReference>
<feature type="compositionally biased region" description="Acidic residues" evidence="12">
    <location>
        <begin position="1"/>
        <end position="16"/>
    </location>
</feature>
<dbReference type="Pfam" id="PF06292">
    <property type="entry name" value="MUN"/>
    <property type="match status" value="2"/>
</dbReference>
<keyword evidence="6" id="KW-0653">Protein transport</keyword>
<protein>
    <submittedName>
        <fullName evidence="16">Ca2+-dependent activator protein for secretion a</fullName>
    </submittedName>
</protein>
<dbReference type="InterPro" id="IPR057457">
    <property type="entry name" value="CAPS_C2"/>
</dbReference>
<feature type="region of interest" description="Disordered" evidence="12">
    <location>
        <begin position="1"/>
        <end position="78"/>
    </location>
</feature>
<keyword evidence="9" id="KW-0472">Membrane</keyword>
<dbReference type="InterPro" id="IPR001849">
    <property type="entry name" value="PH_domain"/>
</dbReference>
<dbReference type="PROSITE" id="PS50004">
    <property type="entry name" value="C2"/>
    <property type="match status" value="1"/>
</dbReference>
<evidence type="ECO:0000256" key="2">
    <source>
        <dbReference type="ARBA" id="ARBA00022448"/>
    </source>
</evidence>
<keyword evidence="4" id="KW-0479">Metal-binding</keyword>
<organism evidence="16 17">
    <name type="scientific">Oncorhynchus mykiss</name>
    <name type="common">Rainbow trout</name>
    <name type="synonym">Salmo gairdneri</name>
    <dbReference type="NCBI Taxonomy" id="8022"/>
    <lineage>
        <taxon>Eukaryota</taxon>
        <taxon>Metazoa</taxon>
        <taxon>Chordata</taxon>
        <taxon>Craniata</taxon>
        <taxon>Vertebrata</taxon>
        <taxon>Euteleostomi</taxon>
        <taxon>Actinopterygii</taxon>
        <taxon>Neopterygii</taxon>
        <taxon>Teleostei</taxon>
        <taxon>Protacanthopterygii</taxon>
        <taxon>Salmoniformes</taxon>
        <taxon>Salmonidae</taxon>
        <taxon>Salmoninae</taxon>
        <taxon>Oncorhynchus</taxon>
    </lineage>
</organism>
<keyword evidence="17" id="KW-1185">Reference proteome</keyword>
<evidence type="ECO:0000259" key="14">
    <source>
        <dbReference type="PROSITE" id="PS50004"/>
    </source>
</evidence>
<feature type="compositionally biased region" description="Low complexity" evidence="12">
    <location>
        <begin position="46"/>
        <end position="63"/>
    </location>
</feature>
<dbReference type="PANTHER" id="PTHR12166">
    <property type="entry name" value="CALCIUM-DEPENDENT SECRETION ACTIVATOR"/>
    <property type="match status" value="1"/>
</dbReference>
<proteinExistence type="predicted"/>
<feature type="domain" description="C2" evidence="14">
    <location>
        <begin position="346"/>
        <end position="464"/>
    </location>
</feature>
<keyword evidence="3" id="KW-0268">Exocytosis</keyword>
<reference evidence="16" key="1">
    <citation type="submission" date="2020-07" db="EMBL/GenBank/DDBJ databases">
        <title>A long reads based de novo assembly of the rainbow trout Arlee double haploid line genome.</title>
        <authorList>
            <person name="Gao G."/>
            <person name="Palti Y."/>
        </authorList>
    </citation>
    <scope>NUCLEOTIDE SEQUENCE [LARGE SCALE GENOMIC DNA]</scope>
</reference>
<dbReference type="Pfam" id="PF00169">
    <property type="entry name" value="PH"/>
    <property type="match status" value="1"/>
</dbReference>
<feature type="compositionally biased region" description="Basic and acidic residues" evidence="12">
    <location>
        <begin position="64"/>
        <end position="78"/>
    </location>
</feature>
<feature type="compositionally biased region" description="Polar residues" evidence="12">
    <location>
        <begin position="34"/>
        <end position="45"/>
    </location>
</feature>
<evidence type="ECO:0000256" key="10">
    <source>
        <dbReference type="ARBA" id="ARBA00023329"/>
    </source>
</evidence>
<feature type="domain" description="PH" evidence="13">
    <location>
        <begin position="487"/>
        <end position="590"/>
    </location>
</feature>
<dbReference type="PROSITE" id="PS50003">
    <property type="entry name" value="PH_DOMAIN"/>
    <property type="match status" value="1"/>
</dbReference>
<evidence type="ECO:0000259" key="15">
    <source>
        <dbReference type="PROSITE" id="PS51258"/>
    </source>
</evidence>
<evidence type="ECO:0000256" key="11">
    <source>
        <dbReference type="ARBA" id="ARBA00034103"/>
    </source>
</evidence>
<comment type="subcellular location">
    <subcellularLocation>
        <location evidence="1">Cytoplasmic vesicle membrane</location>
    </subcellularLocation>
    <subcellularLocation>
        <location evidence="11">Synapse</location>
    </subcellularLocation>
</comment>
<reference evidence="16" key="3">
    <citation type="submission" date="2025-09" db="UniProtKB">
        <authorList>
            <consortium name="Ensembl"/>
        </authorList>
    </citation>
    <scope>IDENTIFICATION</scope>
</reference>